<feature type="region of interest" description="Disordered" evidence="6">
    <location>
        <begin position="70"/>
        <end position="91"/>
    </location>
</feature>
<dbReference type="InterPro" id="IPR000529">
    <property type="entry name" value="Ribosomal_bS6"/>
</dbReference>
<feature type="compositionally biased region" description="Basic and acidic residues" evidence="6">
    <location>
        <begin position="355"/>
        <end position="366"/>
    </location>
</feature>
<dbReference type="EMBL" id="JBGMDY010000003">
    <property type="protein sequence ID" value="KAL2341632.1"/>
    <property type="molecule type" value="Genomic_DNA"/>
</dbReference>
<dbReference type="PROSITE" id="PS01048">
    <property type="entry name" value="RIBOSOMAL_S6"/>
    <property type="match status" value="1"/>
</dbReference>
<evidence type="ECO:0000313" key="7">
    <source>
        <dbReference type="EMBL" id="KAL2341632.1"/>
    </source>
</evidence>
<dbReference type="InterPro" id="IPR014717">
    <property type="entry name" value="Transl_elong_EF1B/ribsomal_bS6"/>
</dbReference>
<dbReference type="GO" id="GO:0005840">
    <property type="term" value="C:ribosome"/>
    <property type="evidence" value="ECO:0007669"/>
    <property type="project" value="UniProtKB-KW"/>
</dbReference>
<dbReference type="NCBIfam" id="TIGR00166">
    <property type="entry name" value="S6"/>
    <property type="match status" value="1"/>
</dbReference>
<dbReference type="GO" id="GO:0005737">
    <property type="term" value="C:cytoplasm"/>
    <property type="evidence" value="ECO:0007669"/>
    <property type="project" value="UniProtKB-ARBA"/>
</dbReference>
<accession>A0ABD1N0N4</accession>
<protein>
    <recommendedName>
        <fullName evidence="9">30S ribosomal protein S6</fullName>
    </recommendedName>
</protein>
<keyword evidence="5" id="KW-0687">Ribonucleoprotein</keyword>
<keyword evidence="2" id="KW-0699">rRNA-binding</keyword>
<gene>
    <name evidence="7" type="ORF">Fmac_009572</name>
</gene>
<feature type="compositionally biased region" description="Acidic residues" evidence="6">
    <location>
        <begin position="302"/>
        <end position="327"/>
    </location>
</feature>
<sequence>MEAHSLFQGSSSAHSYPLAKLSKPTTMVSNYVRFNFTHNPCLMFSNGYPSSFSLPLSVQNEPRKASSLIVSARKKDKKEDSHSSVPKPDEVTGFFPEAVLLKKKTVEEEGQLLPEFEDADERQLFESLMLELESDMNLEICHMFNLGNSLSSCRDQATHIFCFQISSEWVLHAEITLYLCAYMQLCKQLRHYEVVYLIHEKHADEVAAVNEKVQDFLREKKGQVWRLNDWGMRRLAYKIKKANNAHYMLMNFELDAKYINDFKTLLDQDERVIRHLVIKRDEAITEDCPPPPEFHTLRANADDNDDEEFDDDWDGEEEVGGYDENDGGVEIIFVDGEDVDTDSRNETSANVQQPETRKLRAENVGR</sequence>
<evidence type="ECO:0000256" key="5">
    <source>
        <dbReference type="ARBA" id="ARBA00023274"/>
    </source>
</evidence>
<evidence type="ECO:0000256" key="3">
    <source>
        <dbReference type="ARBA" id="ARBA00022884"/>
    </source>
</evidence>
<dbReference type="InterPro" id="IPR035980">
    <property type="entry name" value="Ribosomal_bS6_sf"/>
</dbReference>
<proteinExistence type="inferred from homology"/>
<dbReference type="GO" id="GO:1990904">
    <property type="term" value="C:ribonucleoprotein complex"/>
    <property type="evidence" value="ECO:0007669"/>
    <property type="project" value="UniProtKB-KW"/>
</dbReference>
<evidence type="ECO:0000256" key="6">
    <source>
        <dbReference type="SAM" id="MobiDB-lite"/>
    </source>
</evidence>
<keyword evidence="4" id="KW-0689">Ribosomal protein</keyword>
<feature type="region of interest" description="Disordered" evidence="6">
    <location>
        <begin position="298"/>
        <end position="366"/>
    </location>
</feature>
<evidence type="ECO:0000256" key="2">
    <source>
        <dbReference type="ARBA" id="ARBA00022730"/>
    </source>
</evidence>
<keyword evidence="3" id="KW-0694">RNA-binding</keyword>
<dbReference type="FunFam" id="3.30.70.60:FF:000002">
    <property type="entry name" value="30S ribosomal protein S6"/>
    <property type="match status" value="1"/>
</dbReference>
<keyword evidence="8" id="KW-1185">Reference proteome</keyword>
<dbReference type="SUPFAM" id="SSF54995">
    <property type="entry name" value="Ribosomal protein S6"/>
    <property type="match status" value="1"/>
</dbReference>
<name>A0ABD1N0N4_9FABA</name>
<dbReference type="HAMAP" id="MF_00360">
    <property type="entry name" value="Ribosomal_bS6"/>
    <property type="match status" value="1"/>
</dbReference>
<dbReference type="InterPro" id="IPR020814">
    <property type="entry name" value="Ribosomal_S6_plastid/chlpt"/>
</dbReference>
<dbReference type="Gene3D" id="3.30.70.60">
    <property type="match status" value="1"/>
</dbReference>
<evidence type="ECO:0000256" key="1">
    <source>
        <dbReference type="ARBA" id="ARBA00009512"/>
    </source>
</evidence>
<dbReference type="AlphaFoldDB" id="A0ABD1N0N4"/>
<dbReference type="Pfam" id="PF01250">
    <property type="entry name" value="Ribosomal_S6"/>
    <property type="match status" value="1"/>
</dbReference>
<dbReference type="CDD" id="cd00473">
    <property type="entry name" value="bS6"/>
    <property type="match status" value="1"/>
</dbReference>
<dbReference type="PANTHER" id="PTHR21011">
    <property type="entry name" value="MITOCHONDRIAL 28S RIBOSOMAL PROTEIN S6"/>
    <property type="match status" value="1"/>
</dbReference>
<reference evidence="7 8" key="1">
    <citation type="submission" date="2024-08" db="EMBL/GenBank/DDBJ databases">
        <title>Insights into the chromosomal genome structure of Flemingia macrophylla.</title>
        <authorList>
            <person name="Ding Y."/>
            <person name="Zhao Y."/>
            <person name="Bi W."/>
            <person name="Wu M."/>
            <person name="Zhao G."/>
            <person name="Gong Y."/>
            <person name="Li W."/>
            <person name="Zhang P."/>
        </authorList>
    </citation>
    <scope>NUCLEOTIDE SEQUENCE [LARGE SCALE GENOMIC DNA]</scope>
    <source>
        <strain evidence="7">DYQJB</strain>
        <tissue evidence="7">Leaf</tissue>
    </source>
</reference>
<comment type="similarity">
    <text evidence="1">Belongs to the bacterial ribosomal protein bS6 family.</text>
</comment>
<evidence type="ECO:0008006" key="9">
    <source>
        <dbReference type="Google" id="ProtNLM"/>
    </source>
</evidence>
<dbReference type="InterPro" id="IPR020815">
    <property type="entry name" value="Ribosomal_bS6_CS"/>
</dbReference>
<evidence type="ECO:0000313" key="8">
    <source>
        <dbReference type="Proteomes" id="UP001603857"/>
    </source>
</evidence>
<comment type="caution">
    <text evidence="7">The sequence shown here is derived from an EMBL/GenBank/DDBJ whole genome shotgun (WGS) entry which is preliminary data.</text>
</comment>
<organism evidence="7 8">
    <name type="scientific">Flemingia macrophylla</name>
    <dbReference type="NCBI Taxonomy" id="520843"/>
    <lineage>
        <taxon>Eukaryota</taxon>
        <taxon>Viridiplantae</taxon>
        <taxon>Streptophyta</taxon>
        <taxon>Embryophyta</taxon>
        <taxon>Tracheophyta</taxon>
        <taxon>Spermatophyta</taxon>
        <taxon>Magnoliopsida</taxon>
        <taxon>eudicotyledons</taxon>
        <taxon>Gunneridae</taxon>
        <taxon>Pentapetalae</taxon>
        <taxon>rosids</taxon>
        <taxon>fabids</taxon>
        <taxon>Fabales</taxon>
        <taxon>Fabaceae</taxon>
        <taxon>Papilionoideae</taxon>
        <taxon>50 kb inversion clade</taxon>
        <taxon>NPAAA clade</taxon>
        <taxon>indigoferoid/millettioid clade</taxon>
        <taxon>Phaseoleae</taxon>
        <taxon>Flemingia</taxon>
    </lineage>
</organism>
<evidence type="ECO:0000256" key="4">
    <source>
        <dbReference type="ARBA" id="ARBA00022980"/>
    </source>
</evidence>
<dbReference type="GO" id="GO:0019843">
    <property type="term" value="F:rRNA binding"/>
    <property type="evidence" value="ECO:0007669"/>
    <property type="project" value="UniProtKB-KW"/>
</dbReference>
<feature type="compositionally biased region" description="Basic and acidic residues" evidence="6">
    <location>
        <begin position="77"/>
        <end position="90"/>
    </location>
</feature>
<dbReference type="PANTHER" id="PTHR21011:SF1">
    <property type="entry name" value="SMALL RIBOSOMAL SUBUNIT PROTEIN BS6M"/>
    <property type="match status" value="1"/>
</dbReference>
<dbReference type="Proteomes" id="UP001603857">
    <property type="component" value="Unassembled WGS sequence"/>
</dbReference>